<proteinExistence type="predicted"/>
<dbReference type="Proteomes" id="UP000279236">
    <property type="component" value="Unassembled WGS sequence"/>
</dbReference>
<dbReference type="AlphaFoldDB" id="A0A427XLT7"/>
<feature type="domain" description="Topoisomerase 6 subunit A/Spo11 TOPRIM" evidence="2">
    <location>
        <begin position="32"/>
        <end position="107"/>
    </location>
</feature>
<dbReference type="EMBL" id="RSCE01000009">
    <property type="protein sequence ID" value="RSH79742.1"/>
    <property type="molecule type" value="Genomic_DNA"/>
</dbReference>
<dbReference type="RefSeq" id="XP_028474851.1">
    <property type="nucleotide sequence ID" value="XM_028624683.1"/>
</dbReference>
<evidence type="ECO:0000256" key="1">
    <source>
        <dbReference type="SAM" id="MobiDB-lite"/>
    </source>
</evidence>
<protein>
    <submittedName>
        <fullName evidence="3">Endodeoxyribonuclease</fullName>
    </submittedName>
</protein>
<accession>A0A427XLT7</accession>
<dbReference type="GO" id="GO:0000706">
    <property type="term" value="P:meiotic DNA double-strand break processing"/>
    <property type="evidence" value="ECO:0007669"/>
    <property type="project" value="TreeGrafter"/>
</dbReference>
<organism evidence="3 4">
    <name type="scientific">Apiotrichum porosum</name>
    <dbReference type="NCBI Taxonomy" id="105984"/>
    <lineage>
        <taxon>Eukaryota</taxon>
        <taxon>Fungi</taxon>
        <taxon>Dikarya</taxon>
        <taxon>Basidiomycota</taxon>
        <taxon>Agaricomycotina</taxon>
        <taxon>Tremellomycetes</taxon>
        <taxon>Trichosporonales</taxon>
        <taxon>Trichosporonaceae</taxon>
        <taxon>Apiotrichum</taxon>
    </lineage>
</organism>
<dbReference type="GO" id="GO:0007131">
    <property type="term" value="P:reciprocal meiotic recombination"/>
    <property type="evidence" value="ECO:0007669"/>
    <property type="project" value="TreeGrafter"/>
</dbReference>
<dbReference type="GO" id="GO:0003918">
    <property type="term" value="F:DNA topoisomerase type II (double strand cut, ATP-hydrolyzing) activity"/>
    <property type="evidence" value="ECO:0007669"/>
    <property type="project" value="InterPro"/>
</dbReference>
<dbReference type="GO" id="GO:0003677">
    <property type="term" value="F:DNA binding"/>
    <property type="evidence" value="ECO:0007669"/>
    <property type="project" value="InterPro"/>
</dbReference>
<feature type="region of interest" description="Disordered" evidence="1">
    <location>
        <begin position="194"/>
        <end position="227"/>
    </location>
</feature>
<dbReference type="OrthoDB" id="39175at2759"/>
<dbReference type="PANTHER" id="PTHR10848">
    <property type="entry name" value="MEIOTIC RECOMBINATION PROTEIN SPO11"/>
    <property type="match status" value="1"/>
</dbReference>
<evidence type="ECO:0000313" key="4">
    <source>
        <dbReference type="Proteomes" id="UP000279236"/>
    </source>
</evidence>
<dbReference type="InterPro" id="IPR036078">
    <property type="entry name" value="Spo11/TopoVI_A_sf"/>
</dbReference>
<feature type="compositionally biased region" description="Polar residues" evidence="1">
    <location>
        <begin position="210"/>
        <end position="222"/>
    </location>
</feature>
<dbReference type="GeneID" id="39593941"/>
<dbReference type="SUPFAM" id="SSF56726">
    <property type="entry name" value="DNA topoisomerase IV, alpha subunit"/>
    <property type="match status" value="1"/>
</dbReference>
<dbReference type="GO" id="GO:0000228">
    <property type="term" value="C:nuclear chromosome"/>
    <property type="evidence" value="ECO:0007669"/>
    <property type="project" value="TreeGrafter"/>
</dbReference>
<dbReference type="InterPro" id="IPR034136">
    <property type="entry name" value="TOPRIM_Topo6A/Spo11"/>
</dbReference>
<comment type="caution">
    <text evidence="3">The sequence shown here is derived from an EMBL/GenBank/DDBJ whole genome shotgun (WGS) entry which is preliminary data.</text>
</comment>
<dbReference type="STRING" id="105984.A0A427XLT7"/>
<dbReference type="InterPro" id="IPR002815">
    <property type="entry name" value="Spo11/TopoVI_A"/>
</dbReference>
<sequence>MFDGTKLRFLPLIDLLVPCVDDVVSFEGGVDYIVMVEKDSVLQRIISTRILADPTLGRGVFLTGKGQGDGLTTRLLSKLAATYPAAPVLGLVDPDPHGLQILVTYKMVIDPALFRPLTDREVAILDNLLNNYELLDDWQCRDDGVECIVRPRANAAILADDLRWQQSVEFRLQSLTDEIATVKAANADLVRQLGDGGGGRSVTAPAGPPSHQTTTTPGSQLDSRPHPLPQHLHGLRDILRPALAELQHPTNLDVAIEDATVLWEHFYDSLAIYHGFTASTELATPSPLLFSAVVTASAKRFTGHLATPVERWEELFQRALIRLLYITVPKTWDDVVGLGIARTWWWKADEMTAGLAYGAFVETATGGQNSFRDRRVWDFLELTTISHGILHLSTPIVPDCPPRGVPDRTTSHVFLMALNELFDSLGVVNRALTTPRSLVMLALYNQPVLAPLTYAEVHVLRVCRTDLDRWCPKWQYEIQNADAVKLPTGSDRDFLINLVGLYYHVALFVIDAYLNQGPQPDTQQYEASARDLLNLVVGKWADSLHMWPKLFLHSALIAALAVSPEEPLVRRAHDLFVSVSNMLHTSGSKLLQRLVERCQAQQGPRSAVQLPMVFTPIPDIDMAMAYTGSDSFWSDLSGMLGLPQGEVLVPAPPAPPPPPHMVPEQGSGGEVPWPRQLSGWNSGVGRMGRNGSL</sequence>
<reference evidence="3 4" key="1">
    <citation type="submission" date="2018-11" db="EMBL/GenBank/DDBJ databases">
        <title>Genome sequence of Apiotrichum porosum DSM 27194.</title>
        <authorList>
            <person name="Aliyu H."/>
            <person name="Gorte O."/>
            <person name="Ochsenreither K."/>
        </authorList>
    </citation>
    <scope>NUCLEOTIDE SEQUENCE [LARGE SCALE GENOMIC DNA]</scope>
    <source>
        <strain evidence="3 4">DSM 27194</strain>
    </source>
</reference>
<dbReference type="Pfam" id="PF21180">
    <property type="entry name" value="TOP6A-Spo11_Toprim"/>
    <property type="match status" value="1"/>
</dbReference>
<keyword evidence="4" id="KW-1185">Reference proteome</keyword>
<evidence type="ECO:0000313" key="3">
    <source>
        <dbReference type="EMBL" id="RSH79742.1"/>
    </source>
</evidence>
<gene>
    <name evidence="3" type="primary">SPO11_7</name>
    <name evidence="3" type="ORF">EHS24_009398</name>
</gene>
<dbReference type="Gene3D" id="3.40.1360.10">
    <property type="match status" value="1"/>
</dbReference>
<name>A0A427XLT7_9TREE</name>
<evidence type="ECO:0000259" key="2">
    <source>
        <dbReference type="Pfam" id="PF21180"/>
    </source>
</evidence>
<dbReference type="PANTHER" id="PTHR10848:SF0">
    <property type="entry name" value="MEIOTIC RECOMBINATION PROTEIN SPO11"/>
    <property type="match status" value="1"/>
</dbReference>
<dbReference type="GO" id="GO:0042138">
    <property type="term" value="P:meiotic DNA double-strand break formation"/>
    <property type="evidence" value="ECO:0007669"/>
    <property type="project" value="TreeGrafter"/>
</dbReference>